<dbReference type="EMBL" id="REGN01000965">
    <property type="protein sequence ID" value="RNA37866.1"/>
    <property type="molecule type" value="Genomic_DNA"/>
</dbReference>
<keyword evidence="2" id="KW-1185">Reference proteome</keyword>
<comment type="caution">
    <text evidence="1">The sequence shown here is derived from an EMBL/GenBank/DDBJ whole genome shotgun (WGS) entry which is preliminary data.</text>
</comment>
<name>A0A3M7SQ52_BRAPC</name>
<dbReference type="AlphaFoldDB" id="A0A3M7SQ52"/>
<gene>
    <name evidence="1" type="ORF">BpHYR1_007204</name>
</gene>
<sequence length="172" mass="19715">MSGLAMFACSLSTKITKSVLQTVGSYFCMLIQLRYSHFSSCSKWDNLSMGKPSSLVLRPESSLNSELFSRARSYLKFKSGLHESLANICARLLTIRNQILNHKKSILLFFVSIIKKISEFDADLNHMGEMYFGAWSKSLWCSEIERRHTYFGLDDHLNYVVLGIPFFKTCDK</sequence>
<evidence type="ECO:0000313" key="1">
    <source>
        <dbReference type="EMBL" id="RNA37866.1"/>
    </source>
</evidence>
<organism evidence="1 2">
    <name type="scientific">Brachionus plicatilis</name>
    <name type="common">Marine rotifer</name>
    <name type="synonym">Brachionus muelleri</name>
    <dbReference type="NCBI Taxonomy" id="10195"/>
    <lineage>
        <taxon>Eukaryota</taxon>
        <taxon>Metazoa</taxon>
        <taxon>Spiralia</taxon>
        <taxon>Gnathifera</taxon>
        <taxon>Rotifera</taxon>
        <taxon>Eurotatoria</taxon>
        <taxon>Monogononta</taxon>
        <taxon>Pseudotrocha</taxon>
        <taxon>Ploima</taxon>
        <taxon>Brachionidae</taxon>
        <taxon>Brachionus</taxon>
    </lineage>
</organism>
<evidence type="ECO:0000313" key="2">
    <source>
        <dbReference type="Proteomes" id="UP000276133"/>
    </source>
</evidence>
<dbReference type="Proteomes" id="UP000276133">
    <property type="component" value="Unassembled WGS sequence"/>
</dbReference>
<accession>A0A3M7SQ52</accession>
<protein>
    <submittedName>
        <fullName evidence="1">Uncharacterized protein</fullName>
    </submittedName>
</protein>
<proteinExistence type="predicted"/>
<reference evidence="1 2" key="1">
    <citation type="journal article" date="2018" name="Sci. Rep.">
        <title>Genomic signatures of local adaptation to the degree of environmental predictability in rotifers.</title>
        <authorList>
            <person name="Franch-Gras L."/>
            <person name="Hahn C."/>
            <person name="Garcia-Roger E.M."/>
            <person name="Carmona M.J."/>
            <person name="Serra M."/>
            <person name="Gomez A."/>
        </authorList>
    </citation>
    <scope>NUCLEOTIDE SEQUENCE [LARGE SCALE GENOMIC DNA]</scope>
    <source>
        <strain evidence="1">HYR1</strain>
    </source>
</reference>